<protein>
    <submittedName>
        <fullName evidence="1">Uncharacterized protein</fullName>
    </submittedName>
</protein>
<dbReference type="EMBL" id="REGN01004093">
    <property type="protein sequence ID" value="RNA19152.1"/>
    <property type="molecule type" value="Genomic_DNA"/>
</dbReference>
<accession>A0A3M7R6B4</accession>
<reference evidence="1 2" key="1">
    <citation type="journal article" date="2018" name="Sci. Rep.">
        <title>Genomic signatures of local adaptation to the degree of environmental predictability in rotifers.</title>
        <authorList>
            <person name="Franch-Gras L."/>
            <person name="Hahn C."/>
            <person name="Garcia-Roger E.M."/>
            <person name="Carmona M.J."/>
            <person name="Serra M."/>
            <person name="Gomez A."/>
        </authorList>
    </citation>
    <scope>NUCLEOTIDE SEQUENCE [LARGE SCALE GENOMIC DNA]</scope>
    <source>
        <strain evidence="1">HYR1</strain>
    </source>
</reference>
<organism evidence="1 2">
    <name type="scientific">Brachionus plicatilis</name>
    <name type="common">Marine rotifer</name>
    <name type="synonym">Brachionus muelleri</name>
    <dbReference type="NCBI Taxonomy" id="10195"/>
    <lineage>
        <taxon>Eukaryota</taxon>
        <taxon>Metazoa</taxon>
        <taxon>Spiralia</taxon>
        <taxon>Gnathifera</taxon>
        <taxon>Rotifera</taxon>
        <taxon>Eurotatoria</taxon>
        <taxon>Monogononta</taxon>
        <taxon>Pseudotrocha</taxon>
        <taxon>Ploima</taxon>
        <taxon>Brachionidae</taxon>
        <taxon>Brachionus</taxon>
    </lineage>
</organism>
<proteinExistence type="predicted"/>
<name>A0A3M7R6B4_BRAPC</name>
<gene>
    <name evidence="1" type="ORF">BpHYR1_040983</name>
</gene>
<keyword evidence="2" id="KW-1185">Reference proteome</keyword>
<dbReference type="AlphaFoldDB" id="A0A3M7R6B4"/>
<comment type="caution">
    <text evidence="1">The sequence shown here is derived from an EMBL/GenBank/DDBJ whole genome shotgun (WGS) entry which is preliminary data.</text>
</comment>
<dbReference type="Proteomes" id="UP000276133">
    <property type="component" value="Unassembled WGS sequence"/>
</dbReference>
<evidence type="ECO:0000313" key="1">
    <source>
        <dbReference type="EMBL" id="RNA19152.1"/>
    </source>
</evidence>
<sequence length="88" mass="10447">MAKGKKEYLIKQNIETFKLNFLNFFTNSANYEKKRFIICFGPMRKSFANIHKRYINHILSCRGKNSLVENIPWDPLAPNEILEIKIKK</sequence>
<evidence type="ECO:0000313" key="2">
    <source>
        <dbReference type="Proteomes" id="UP000276133"/>
    </source>
</evidence>